<accession>A0A5J4PQI0</accession>
<keyword evidence="1" id="KW-1133">Transmembrane helix</keyword>
<keyword evidence="1" id="KW-0812">Transmembrane</keyword>
<feature type="non-terminal residue" evidence="2">
    <location>
        <position position="1"/>
    </location>
</feature>
<organism evidence="2 3">
    <name type="scientific">Streblomastix strix</name>
    <dbReference type="NCBI Taxonomy" id="222440"/>
    <lineage>
        <taxon>Eukaryota</taxon>
        <taxon>Metamonada</taxon>
        <taxon>Preaxostyla</taxon>
        <taxon>Oxymonadida</taxon>
        <taxon>Streblomastigidae</taxon>
        <taxon>Streblomastix</taxon>
    </lineage>
</organism>
<dbReference type="EMBL" id="SNRW01049430">
    <property type="protein sequence ID" value="KAA6311060.1"/>
    <property type="molecule type" value="Genomic_DNA"/>
</dbReference>
<gene>
    <name evidence="2" type="ORF">EZS28_056200</name>
</gene>
<comment type="caution">
    <text evidence="2">The sequence shown here is derived from an EMBL/GenBank/DDBJ whole genome shotgun (WGS) entry which is preliminary data.</text>
</comment>
<reference evidence="2 3" key="1">
    <citation type="submission" date="2019-03" db="EMBL/GenBank/DDBJ databases">
        <title>Single cell metagenomics reveals metabolic interactions within the superorganism composed of flagellate Streblomastix strix and complex community of Bacteroidetes bacteria on its surface.</title>
        <authorList>
            <person name="Treitli S.C."/>
            <person name="Kolisko M."/>
            <person name="Husnik F."/>
            <person name="Keeling P."/>
            <person name="Hampl V."/>
        </authorList>
    </citation>
    <scope>NUCLEOTIDE SEQUENCE [LARGE SCALE GENOMIC DNA]</scope>
    <source>
        <strain evidence="2">ST1C</strain>
    </source>
</reference>
<dbReference type="Proteomes" id="UP000324800">
    <property type="component" value="Unassembled WGS sequence"/>
</dbReference>
<keyword evidence="1" id="KW-0472">Membrane</keyword>
<feature type="transmembrane region" description="Helical" evidence="1">
    <location>
        <begin position="124"/>
        <end position="144"/>
    </location>
</feature>
<proteinExistence type="predicted"/>
<sequence length="145" mass="15742">QGEAKTKEQIKGKGDISIEVQGTSLIGCLRIWIKVSEKSSSANEEVRSITYLLEKIASQWDNDLTITGTVPEDGEVVKKGKNVQVQILVGETQETAIPAQDKDGKEFEAVNINEKKKGLSLKTILIIVGVVLGVIILIIIFIIVG</sequence>
<evidence type="ECO:0000313" key="3">
    <source>
        <dbReference type="Proteomes" id="UP000324800"/>
    </source>
</evidence>
<evidence type="ECO:0000313" key="2">
    <source>
        <dbReference type="EMBL" id="KAA6311060.1"/>
    </source>
</evidence>
<feature type="non-terminal residue" evidence="2">
    <location>
        <position position="145"/>
    </location>
</feature>
<protein>
    <submittedName>
        <fullName evidence="2">Uncharacterized protein</fullName>
    </submittedName>
</protein>
<evidence type="ECO:0000256" key="1">
    <source>
        <dbReference type="SAM" id="Phobius"/>
    </source>
</evidence>
<dbReference type="AlphaFoldDB" id="A0A5J4PQI0"/>
<name>A0A5J4PQI0_9EUKA</name>